<protein>
    <submittedName>
        <fullName evidence="2">Uncharacterized protein</fullName>
    </submittedName>
</protein>
<gene>
    <name evidence="2" type="ORF">BpHYR1_023529</name>
</gene>
<reference evidence="2 3" key="1">
    <citation type="journal article" date="2018" name="Sci. Rep.">
        <title>Genomic signatures of local adaptation to the degree of environmental predictability in rotifers.</title>
        <authorList>
            <person name="Franch-Gras L."/>
            <person name="Hahn C."/>
            <person name="Garcia-Roger E.M."/>
            <person name="Carmona M.J."/>
            <person name="Serra M."/>
            <person name="Gomez A."/>
        </authorList>
    </citation>
    <scope>NUCLEOTIDE SEQUENCE [LARGE SCALE GENOMIC DNA]</scope>
    <source>
        <strain evidence="2">HYR1</strain>
    </source>
</reference>
<evidence type="ECO:0000256" key="1">
    <source>
        <dbReference type="SAM" id="Phobius"/>
    </source>
</evidence>
<organism evidence="2 3">
    <name type="scientific">Brachionus plicatilis</name>
    <name type="common">Marine rotifer</name>
    <name type="synonym">Brachionus muelleri</name>
    <dbReference type="NCBI Taxonomy" id="10195"/>
    <lineage>
        <taxon>Eukaryota</taxon>
        <taxon>Metazoa</taxon>
        <taxon>Spiralia</taxon>
        <taxon>Gnathifera</taxon>
        <taxon>Rotifera</taxon>
        <taxon>Eurotatoria</taxon>
        <taxon>Monogononta</taxon>
        <taxon>Pseudotrocha</taxon>
        <taxon>Ploima</taxon>
        <taxon>Brachionidae</taxon>
        <taxon>Brachionus</taxon>
    </lineage>
</organism>
<accession>A0A3M7SCC5</accession>
<keyword evidence="1" id="KW-1133">Transmembrane helix</keyword>
<sequence length="62" mass="7394">MKVFALMRSRFCSFVCKFSYKIYMGCIDIFFCLLINTNSPLRLNFLFISCFLAARLFWLSKN</sequence>
<name>A0A3M7SCC5_BRAPC</name>
<comment type="caution">
    <text evidence="2">The sequence shown here is derived from an EMBL/GenBank/DDBJ whole genome shotgun (WGS) entry which is preliminary data.</text>
</comment>
<keyword evidence="1" id="KW-0812">Transmembrane</keyword>
<dbReference type="Proteomes" id="UP000276133">
    <property type="component" value="Unassembled WGS sequence"/>
</dbReference>
<keyword evidence="3" id="KW-1185">Reference proteome</keyword>
<proteinExistence type="predicted"/>
<keyword evidence="1" id="KW-0472">Membrane</keyword>
<dbReference type="AlphaFoldDB" id="A0A3M7SCC5"/>
<feature type="transmembrane region" description="Helical" evidence="1">
    <location>
        <begin position="43"/>
        <end position="60"/>
    </location>
</feature>
<evidence type="ECO:0000313" key="3">
    <source>
        <dbReference type="Proteomes" id="UP000276133"/>
    </source>
</evidence>
<evidence type="ECO:0000313" key="2">
    <source>
        <dbReference type="EMBL" id="RNA33474.1"/>
    </source>
</evidence>
<dbReference type="EMBL" id="REGN01001633">
    <property type="protein sequence ID" value="RNA33474.1"/>
    <property type="molecule type" value="Genomic_DNA"/>
</dbReference>
<feature type="transmembrane region" description="Helical" evidence="1">
    <location>
        <begin position="20"/>
        <end position="37"/>
    </location>
</feature>